<dbReference type="PIRSF" id="PIRSF009467">
    <property type="entry name" value="Ureas_acces_UreF"/>
    <property type="match status" value="1"/>
</dbReference>
<evidence type="ECO:0000256" key="1">
    <source>
        <dbReference type="ARBA" id="ARBA00022988"/>
    </source>
</evidence>
<dbReference type="AlphaFoldDB" id="A0A4S3JYD7"/>
<comment type="function">
    <text evidence="3">Required for maturation of urease via the functional incorporation of the urease nickel metallocenter.</text>
</comment>
<dbReference type="GO" id="GO:0005737">
    <property type="term" value="C:cytoplasm"/>
    <property type="evidence" value="ECO:0007669"/>
    <property type="project" value="UniProtKB-SubCell"/>
</dbReference>
<comment type="caution">
    <text evidence="4">The sequence shown here is derived from an EMBL/GenBank/DDBJ whole genome shotgun (WGS) entry which is preliminary data.</text>
</comment>
<comment type="subcellular location">
    <subcellularLocation>
        <location evidence="3">Cytoplasm</location>
    </subcellularLocation>
</comment>
<proteinExistence type="inferred from homology"/>
<keyword evidence="1 3" id="KW-0996">Nickel insertion</keyword>
<dbReference type="GO" id="GO:0016151">
    <property type="term" value="F:nickel cation binding"/>
    <property type="evidence" value="ECO:0007669"/>
    <property type="project" value="UniProtKB-UniRule"/>
</dbReference>
<keyword evidence="5" id="KW-1185">Reference proteome</keyword>
<dbReference type="HAMAP" id="MF_01385">
    <property type="entry name" value="UreF"/>
    <property type="match status" value="1"/>
</dbReference>
<dbReference type="RefSeq" id="WP_133880734.1">
    <property type="nucleotide sequence ID" value="NZ_MWIN01000050.1"/>
</dbReference>
<name>A0A4S3JYD7_9GAMM</name>
<dbReference type="Proteomes" id="UP000295341">
    <property type="component" value="Unassembled WGS sequence"/>
</dbReference>
<organism evidence="4 5">
    <name type="scientific">Panacagrimonas perspica</name>
    <dbReference type="NCBI Taxonomy" id="381431"/>
    <lineage>
        <taxon>Bacteria</taxon>
        <taxon>Pseudomonadati</taxon>
        <taxon>Pseudomonadota</taxon>
        <taxon>Gammaproteobacteria</taxon>
        <taxon>Nevskiales</taxon>
        <taxon>Nevskiaceae</taxon>
        <taxon>Panacagrimonas</taxon>
    </lineage>
</organism>
<dbReference type="Pfam" id="PF01730">
    <property type="entry name" value="UreF"/>
    <property type="match status" value="1"/>
</dbReference>
<dbReference type="OrthoDB" id="9798772at2"/>
<accession>A0A4S3JYD7</accession>
<comment type="similarity">
    <text evidence="3">Belongs to the UreF family.</text>
</comment>
<reference evidence="4 5" key="1">
    <citation type="submission" date="2019-03" db="EMBL/GenBank/DDBJ databases">
        <title>Genomic Encyclopedia of Type Strains, Phase IV (KMG-IV): sequencing the most valuable type-strain genomes for metagenomic binning, comparative biology and taxonomic classification.</title>
        <authorList>
            <person name="Goeker M."/>
        </authorList>
    </citation>
    <scope>NUCLEOTIDE SEQUENCE [LARGE SCALE GENOMIC DNA]</scope>
    <source>
        <strain evidence="4 5">DSM 26377</strain>
    </source>
</reference>
<comment type="subunit">
    <text evidence="3">UreD, UreF and UreG form a complex that acts as a GTP-hydrolysis-dependent molecular chaperone, activating the urease apoprotein by helping to assemble the nickel containing metallocenter of UreC. The UreE protein probably delivers the nickel.</text>
</comment>
<keyword evidence="3" id="KW-0963">Cytoplasm</keyword>
<evidence type="ECO:0000313" key="5">
    <source>
        <dbReference type="Proteomes" id="UP000295341"/>
    </source>
</evidence>
<dbReference type="InterPro" id="IPR002639">
    <property type="entry name" value="UreF"/>
</dbReference>
<dbReference type="PANTHER" id="PTHR33620:SF1">
    <property type="entry name" value="UREASE ACCESSORY PROTEIN F"/>
    <property type="match status" value="1"/>
</dbReference>
<sequence>MSLAALLQLASPTLPVGAYSYSQGLESAIDAGHVRDEATALRWIADALELVLARYEAPVWLRLHRAFASGTSDNAIEWNEDVLATRETQELRAESVQMGYSLAQLMRTLGHAFPLDVETIAYPTAHAWACSCWQIDEHQGLVAYLYGWAENQVMAALKTVPLGQSAGQRLLLALRTSIDASAKTASSLSDTDLSTQTPMLAILSSLHETQYSRLFRS</sequence>
<protein>
    <recommendedName>
        <fullName evidence="3">Urease accessory protein UreF</fullName>
    </recommendedName>
</protein>
<evidence type="ECO:0000313" key="4">
    <source>
        <dbReference type="EMBL" id="TDU32217.1"/>
    </source>
</evidence>
<keyword evidence="2 3" id="KW-0143">Chaperone</keyword>
<dbReference type="PANTHER" id="PTHR33620">
    <property type="entry name" value="UREASE ACCESSORY PROTEIN F"/>
    <property type="match status" value="1"/>
</dbReference>
<dbReference type="InterPro" id="IPR038277">
    <property type="entry name" value="UreF_sf"/>
</dbReference>
<dbReference type="EMBL" id="SOBT01000008">
    <property type="protein sequence ID" value="TDU32217.1"/>
    <property type="molecule type" value="Genomic_DNA"/>
</dbReference>
<gene>
    <name evidence="3" type="primary">ureF</name>
    <name evidence="4" type="ORF">DFR24_1606</name>
</gene>
<dbReference type="Gene3D" id="1.10.4190.10">
    <property type="entry name" value="Urease accessory protein UreF"/>
    <property type="match status" value="1"/>
</dbReference>
<evidence type="ECO:0000256" key="3">
    <source>
        <dbReference type="HAMAP-Rule" id="MF_01385"/>
    </source>
</evidence>
<evidence type="ECO:0000256" key="2">
    <source>
        <dbReference type="ARBA" id="ARBA00023186"/>
    </source>
</evidence>